<organism evidence="2 3">
    <name type="scientific">Euplotes crassus</name>
    <dbReference type="NCBI Taxonomy" id="5936"/>
    <lineage>
        <taxon>Eukaryota</taxon>
        <taxon>Sar</taxon>
        <taxon>Alveolata</taxon>
        <taxon>Ciliophora</taxon>
        <taxon>Intramacronucleata</taxon>
        <taxon>Spirotrichea</taxon>
        <taxon>Hypotrichia</taxon>
        <taxon>Euplotida</taxon>
        <taxon>Euplotidae</taxon>
        <taxon>Moneuplotes</taxon>
    </lineage>
</organism>
<protein>
    <submittedName>
        <fullName evidence="2">Uncharacterized protein</fullName>
    </submittedName>
</protein>
<dbReference type="EMBL" id="CAMPGE010026602">
    <property type="protein sequence ID" value="CAI2384282.1"/>
    <property type="molecule type" value="Genomic_DNA"/>
</dbReference>
<evidence type="ECO:0000313" key="3">
    <source>
        <dbReference type="Proteomes" id="UP001295684"/>
    </source>
</evidence>
<proteinExistence type="predicted"/>
<sequence length="383" mass="42760">MIRKRPKLIKTEPKYAKNNRSKNPTTQKAHLKAPKIFKKARAGSKKRSKTSLYSNNMNESVSSHSGDPSATSIERPVEMSDKSEERKLLDSSQDIQPLLNYAGQSENTSNPNFKQESLSIKEGTSFADHNMNQKKNKIEDAPDDSPETPIDVVNENTSEDNRLPQKIEPFSAILQEEIGLKDSPQKARKNIESISGDFSRIFSEEIKENPIELSGKPQKIFRLQRISKKQGNQTITAKDMIAAKQSSEIHDPDSSFKTDSEMESSCDQKQSLNSGCTMGDIAKGKKIAVLSTLRANAVPRFSGIRVSQNEFRPCNDGESIKTSKFKSHGKNSESTSRKASMISFSLGNGSNYRNVDSPCCAHRPNLENWESPGSFITKFHVKR</sequence>
<keyword evidence="3" id="KW-1185">Reference proteome</keyword>
<feature type="compositionally biased region" description="Polar residues" evidence="1">
    <location>
        <begin position="102"/>
        <end position="117"/>
    </location>
</feature>
<dbReference type="AlphaFoldDB" id="A0AAD1Y432"/>
<evidence type="ECO:0000313" key="2">
    <source>
        <dbReference type="EMBL" id="CAI2384282.1"/>
    </source>
</evidence>
<accession>A0AAD1Y432</accession>
<evidence type="ECO:0000256" key="1">
    <source>
        <dbReference type="SAM" id="MobiDB-lite"/>
    </source>
</evidence>
<feature type="region of interest" description="Disordered" evidence="1">
    <location>
        <begin position="136"/>
        <end position="165"/>
    </location>
</feature>
<name>A0AAD1Y432_EUPCR</name>
<feature type="compositionally biased region" description="Basic and acidic residues" evidence="1">
    <location>
        <begin position="75"/>
        <end position="89"/>
    </location>
</feature>
<reference evidence="2" key="1">
    <citation type="submission" date="2023-07" db="EMBL/GenBank/DDBJ databases">
        <authorList>
            <consortium name="AG Swart"/>
            <person name="Singh M."/>
            <person name="Singh A."/>
            <person name="Seah K."/>
            <person name="Emmerich C."/>
        </authorList>
    </citation>
    <scope>NUCLEOTIDE SEQUENCE</scope>
    <source>
        <strain evidence="2">DP1</strain>
    </source>
</reference>
<feature type="compositionally biased region" description="Basic residues" evidence="1">
    <location>
        <begin position="29"/>
        <end position="49"/>
    </location>
</feature>
<feature type="region of interest" description="Disordered" evidence="1">
    <location>
        <begin position="1"/>
        <end position="117"/>
    </location>
</feature>
<comment type="caution">
    <text evidence="2">The sequence shown here is derived from an EMBL/GenBank/DDBJ whole genome shotgun (WGS) entry which is preliminary data.</text>
</comment>
<dbReference type="Proteomes" id="UP001295684">
    <property type="component" value="Unassembled WGS sequence"/>
</dbReference>
<feature type="region of interest" description="Disordered" evidence="1">
    <location>
        <begin position="315"/>
        <end position="340"/>
    </location>
</feature>
<feature type="compositionally biased region" description="Polar residues" evidence="1">
    <location>
        <begin position="50"/>
        <end position="72"/>
    </location>
</feature>
<gene>
    <name evidence="2" type="ORF">ECRASSUSDP1_LOCUS25806</name>
</gene>